<proteinExistence type="predicted"/>
<dbReference type="EMBL" id="KV012862">
    <property type="protein sequence ID" value="KZV24169.1"/>
    <property type="molecule type" value="Genomic_DNA"/>
</dbReference>
<keyword evidence="2" id="KW-1185">Reference proteome</keyword>
<evidence type="ECO:0000313" key="1">
    <source>
        <dbReference type="EMBL" id="KZV24169.1"/>
    </source>
</evidence>
<sequence>MRIRQPELETSIYDVKTVLYANHDQLVLAGTISDTAEKPAGRMIYEKFITQMYQPSGNGAKLGNKIRAQKCSRAGDLLHVLNKPAQLQNKAAVAFAYTHYPVEIYFASYACSVDLRVPGCFVRGRAGSSRIPQRPSGWSCLLASGTVYWRRVGSSHMLSTPSRGHY</sequence>
<evidence type="ECO:0000313" key="2">
    <source>
        <dbReference type="Proteomes" id="UP000250235"/>
    </source>
</evidence>
<reference evidence="1 2" key="1">
    <citation type="journal article" date="2015" name="Proc. Natl. Acad. Sci. U.S.A.">
        <title>The resurrection genome of Boea hygrometrica: A blueprint for survival of dehydration.</title>
        <authorList>
            <person name="Xiao L."/>
            <person name="Yang G."/>
            <person name="Zhang L."/>
            <person name="Yang X."/>
            <person name="Zhao S."/>
            <person name="Ji Z."/>
            <person name="Zhou Q."/>
            <person name="Hu M."/>
            <person name="Wang Y."/>
            <person name="Chen M."/>
            <person name="Xu Y."/>
            <person name="Jin H."/>
            <person name="Xiao X."/>
            <person name="Hu G."/>
            <person name="Bao F."/>
            <person name="Hu Y."/>
            <person name="Wan P."/>
            <person name="Li L."/>
            <person name="Deng X."/>
            <person name="Kuang T."/>
            <person name="Xiang C."/>
            <person name="Zhu J.K."/>
            <person name="Oliver M.J."/>
            <person name="He Y."/>
        </authorList>
    </citation>
    <scope>NUCLEOTIDE SEQUENCE [LARGE SCALE GENOMIC DNA]</scope>
    <source>
        <strain evidence="2">cv. XS01</strain>
    </source>
</reference>
<organism evidence="1 2">
    <name type="scientific">Dorcoceras hygrometricum</name>
    <dbReference type="NCBI Taxonomy" id="472368"/>
    <lineage>
        <taxon>Eukaryota</taxon>
        <taxon>Viridiplantae</taxon>
        <taxon>Streptophyta</taxon>
        <taxon>Embryophyta</taxon>
        <taxon>Tracheophyta</taxon>
        <taxon>Spermatophyta</taxon>
        <taxon>Magnoliopsida</taxon>
        <taxon>eudicotyledons</taxon>
        <taxon>Gunneridae</taxon>
        <taxon>Pentapetalae</taxon>
        <taxon>asterids</taxon>
        <taxon>lamiids</taxon>
        <taxon>Lamiales</taxon>
        <taxon>Gesneriaceae</taxon>
        <taxon>Didymocarpoideae</taxon>
        <taxon>Trichosporeae</taxon>
        <taxon>Loxocarpinae</taxon>
        <taxon>Dorcoceras</taxon>
    </lineage>
</organism>
<name>A0A2Z7AXJ0_9LAMI</name>
<accession>A0A2Z7AXJ0</accession>
<dbReference type="Proteomes" id="UP000250235">
    <property type="component" value="Unassembled WGS sequence"/>
</dbReference>
<gene>
    <name evidence="1" type="ORF">F511_39903</name>
</gene>
<protein>
    <submittedName>
        <fullName evidence="1">Proline transporter 1</fullName>
    </submittedName>
</protein>
<dbReference type="AlphaFoldDB" id="A0A2Z7AXJ0"/>